<dbReference type="RefSeq" id="WP_053411377.1">
    <property type="nucleotide sequence ID" value="NZ_CP006841.1"/>
</dbReference>
<keyword evidence="1" id="KW-0808">Transferase</keyword>
<dbReference type="InterPro" id="IPR029063">
    <property type="entry name" value="SAM-dependent_MTases_sf"/>
</dbReference>
<dbReference type="STRING" id="1408189.CLAC_01335"/>
<evidence type="ECO:0000313" key="1">
    <source>
        <dbReference type="EMBL" id="ALA66595.1"/>
    </source>
</evidence>
<dbReference type="KEGG" id="clw:CLAC_01335"/>
<dbReference type="Proteomes" id="UP000058446">
    <property type="component" value="Chromosome"/>
</dbReference>
<dbReference type="GO" id="GO:0008168">
    <property type="term" value="F:methyltransferase activity"/>
    <property type="evidence" value="ECO:0007669"/>
    <property type="project" value="UniProtKB-KW"/>
</dbReference>
<keyword evidence="2" id="KW-1185">Reference proteome</keyword>
<protein>
    <submittedName>
        <fullName evidence="1">Methylase</fullName>
    </submittedName>
</protein>
<sequence length="274" mass="30838">MPHYHNLRASWASQGPQGVVTRGTTGFNRLRRSDRWLRYHLDVQRLLWHAEAPLAIDIGYGASFTTTVEWARWLRQIRPDITVTGVEIEPSRVLPPRDGVTFELGGFEMAGHSPHLARAFNVLRQYDAADVEDAWREVTSRLTPGGLFLEGTCDEIGRRAAWVLLDASGPRTLTLAWDPFGAERPSDIAERLPKVLIHRNIPGEPIHALLTAADRAWDISAGWAPHGPRVRWRKALELLADDAPVARPRRNIRDNVLTVPFGFVAPEYEQGWTG</sequence>
<keyword evidence="1" id="KW-0489">Methyltransferase</keyword>
<accession>A0A0K2GXS7</accession>
<proteinExistence type="predicted"/>
<dbReference type="OrthoDB" id="5498854at2"/>
<name>A0A0K2GXS7_9CORY</name>
<dbReference type="AlphaFoldDB" id="A0A0K2GXS7"/>
<dbReference type="PATRIC" id="fig|1408189.4.peg.266"/>
<dbReference type="GO" id="GO:0032259">
    <property type="term" value="P:methylation"/>
    <property type="evidence" value="ECO:0007669"/>
    <property type="project" value="UniProtKB-KW"/>
</dbReference>
<reference evidence="1 2" key="1">
    <citation type="submission" date="2013-10" db="EMBL/GenBank/DDBJ databases">
        <title>Complete genome sequence of Corynebacterium lactis DSM 45799(T), isolated from raw cow milk.</title>
        <authorList>
            <person name="Ruckert C."/>
            <person name="Albersmeier A."/>
            <person name="Lipski A."/>
            <person name="Kalinowski J."/>
        </authorList>
    </citation>
    <scope>NUCLEOTIDE SEQUENCE [LARGE SCALE GENOMIC DNA]</scope>
    <source>
        <strain evidence="1 2">RW2-5</strain>
    </source>
</reference>
<organism evidence="1 2">
    <name type="scientific">Corynebacterium lactis RW2-5</name>
    <dbReference type="NCBI Taxonomy" id="1408189"/>
    <lineage>
        <taxon>Bacteria</taxon>
        <taxon>Bacillati</taxon>
        <taxon>Actinomycetota</taxon>
        <taxon>Actinomycetes</taxon>
        <taxon>Mycobacteriales</taxon>
        <taxon>Corynebacteriaceae</taxon>
        <taxon>Corynebacterium</taxon>
    </lineage>
</organism>
<dbReference type="EMBL" id="CP006841">
    <property type="protein sequence ID" value="ALA66595.1"/>
    <property type="molecule type" value="Genomic_DNA"/>
</dbReference>
<gene>
    <name evidence="1" type="ORF">CLAC_01335</name>
</gene>
<dbReference type="SUPFAM" id="SSF53335">
    <property type="entry name" value="S-adenosyl-L-methionine-dependent methyltransferases"/>
    <property type="match status" value="1"/>
</dbReference>
<evidence type="ECO:0000313" key="2">
    <source>
        <dbReference type="Proteomes" id="UP000058446"/>
    </source>
</evidence>